<reference evidence="3 4" key="1">
    <citation type="journal article" date="2016" name="Proc. Natl. Acad. Sci. U.S.A.">
        <title>Comparative genomics of biotechnologically important yeasts.</title>
        <authorList>
            <person name="Riley R."/>
            <person name="Haridas S."/>
            <person name="Wolfe K.H."/>
            <person name="Lopes M.R."/>
            <person name="Hittinger C.T."/>
            <person name="Goeker M."/>
            <person name="Salamov A.A."/>
            <person name="Wisecaver J.H."/>
            <person name="Long T.M."/>
            <person name="Calvey C.H."/>
            <person name="Aerts A.L."/>
            <person name="Barry K.W."/>
            <person name="Choi C."/>
            <person name="Clum A."/>
            <person name="Coughlan A.Y."/>
            <person name="Deshpande S."/>
            <person name="Douglass A.P."/>
            <person name="Hanson S.J."/>
            <person name="Klenk H.-P."/>
            <person name="LaButti K.M."/>
            <person name="Lapidus A."/>
            <person name="Lindquist E.A."/>
            <person name="Lipzen A.M."/>
            <person name="Meier-Kolthoff J.P."/>
            <person name="Ohm R.A."/>
            <person name="Otillar R.P."/>
            <person name="Pangilinan J.L."/>
            <person name="Peng Y."/>
            <person name="Rokas A."/>
            <person name="Rosa C.A."/>
            <person name="Scheuner C."/>
            <person name="Sibirny A.A."/>
            <person name="Slot J.C."/>
            <person name="Stielow J.B."/>
            <person name="Sun H."/>
            <person name="Kurtzman C.P."/>
            <person name="Blackwell M."/>
            <person name="Grigoriev I.V."/>
            <person name="Jeffries T.W."/>
        </authorList>
    </citation>
    <scope>NUCLEOTIDE SEQUENCE [LARGE SCALE GENOMIC DNA]</scope>
    <source>
        <strain evidence="3 4">DSM 6958</strain>
    </source>
</reference>
<gene>
    <name evidence="3" type="ORF">NADFUDRAFT_50811</name>
</gene>
<dbReference type="GO" id="GO:0006998">
    <property type="term" value="P:nuclear envelope organization"/>
    <property type="evidence" value="ECO:0007669"/>
    <property type="project" value="TreeGrafter"/>
</dbReference>
<feature type="transmembrane region" description="Helical" evidence="2">
    <location>
        <begin position="175"/>
        <end position="200"/>
    </location>
</feature>
<name>A0A1E3PJK6_9ASCO</name>
<dbReference type="EMBL" id="KV454409">
    <property type="protein sequence ID" value="ODQ65528.1"/>
    <property type="molecule type" value="Genomic_DNA"/>
</dbReference>
<accession>A0A1E3PJK6</accession>
<dbReference type="STRING" id="857566.A0A1E3PJK6"/>
<dbReference type="GO" id="GO:0019888">
    <property type="term" value="F:protein phosphatase regulator activity"/>
    <property type="evidence" value="ECO:0007669"/>
    <property type="project" value="InterPro"/>
</dbReference>
<evidence type="ECO:0000313" key="4">
    <source>
        <dbReference type="Proteomes" id="UP000095009"/>
    </source>
</evidence>
<feature type="region of interest" description="Disordered" evidence="1">
    <location>
        <begin position="330"/>
        <end position="368"/>
    </location>
</feature>
<organism evidence="3 4">
    <name type="scientific">Nadsonia fulvescens var. elongata DSM 6958</name>
    <dbReference type="NCBI Taxonomy" id="857566"/>
    <lineage>
        <taxon>Eukaryota</taxon>
        <taxon>Fungi</taxon>
        <taxon>Dikarya</taxon>
        <taxon>Ascomycota</taxon>
        <taxon>Saccharomycotina</taxon>
        <taxon>Dipodascomycetes</taxon>
        <taxon>Dipodascales</taxon>
        <taxon>Dipodascales incertae sedis</taxon>
        <taxon>Nadsonia</taxon>
    </lineage>
</organism>
<dbReference type="GO" id="GO:0071595">
    <property type="term" value="C:Nem1-Spo7 phosphatase complex"/>
    <property type="evidence" value="ECO:0007669"/>
    <property type="project" value="TreeGrafter"/>
</dbReference>
<feature type="region of interest" description="Disordered" evidence="1">
    <location>
        <begin position="30"/>
        <end position="100"/>
    </location>
</feature>
<proteinExistence type="predicted"/>
<evidence type="ECO:0000256" key="2">
    <source>
        <dbReference type="SAM" id="Phobius"/>
    </source>
</evidence>
<dbReference type="GO" id="GO:0004721">
    <property type="term" value="F:phosphoprotein phosphatase activity"/>
    <property type="evidence" value="ECO:0007669"/>
    <property type="project" value="TreeGrafter"/>
</dbReference>
<feature type="compositionally biased region" description="Polar residues" evidence="1">
    <location>
        <begin position="63"/>
        <end position="72"/>
    </location>
</feature>
<feature type="transmembrane region" description="Helical" evidence="2">
    <location>
        <begin position="150"/>
        <end position="169"/>
    </location>
</feature>
<evidence type="ECO:0000313" key="3">
    <source>
        <dbReference type="EMBL" id="ODQ65528.1"/>
    </source>
</evidence>
<protein>
    <submittedName>
        <fullName evidence="3">Spo7-domain-containing protein</fullName>
    </submittedName>
</protein>
<dbReference type="AlphaFoldDB" id="A0A1E3PJK6"/>
<keyword evidence="2" id="KW-0812">Transmembrane</keyword>
<dbReference type="PANTHER" id="PTHR28249">
    <property type="entry name" value="SPORULATION-SPECIFIC PROTEIN SPO7"/>
    <property type="match status" value="1"/>
</dbReference>
<keyword evidence="2" id="KW-0472">Membrane</keyword>
<dbReference type="OrthoDB" id="5599171at2759"/>
<evidence type="ECO:0000256" key="1">
    <source>
        <dbReference type="SAM" id="MobiDB-lite"/>
    </source>
</evidence>
<feature type="compositionally biased region" description="Basic and acidic residues" evidence="1">
    <location>
        <begin position="73"/>
        <end position="90"/>
    </location>
</feature>
<dbReference type="InterPro" id="IPR005605">
    <property type="entry name" value="Spo7"/>
</dbReference>
<keyword evidence="4" id="KW-1185">Reference proteome</keyword>
<sequence>MSLSPDNPVTPPCSPPASAAVAAFQFPSRGHSSAIIDRDESETERSTPESSPRVSSRIGPSLSGGTIPSKFTESPREPVKRRGRRSESGRRSRGSMSSGSSMAASILTCNSPTAISWNATSHLYANLLVLEESLRTQYVKQRLIRRKYSLFYFSLIALIIYLAYCQLFNPSPYRYLYIFSTLALVSAFITFGIFHLMGLYTKLIVHPKKFLLYTNKGIRTFNVKMVRVPSSWKQTVFKLLRHRSYRYRGGDLVKLVLIPRAFSSDVREGWEIYRQEYWDRENHRRVVQGGVTRQRTASMASSSSTTPAIIVTTATTGTGAMATMGATAKSLGLSPGKRRSHRPSFNNGSNLADDSARPRRKPSATLRP</sequence>
<keyword evidence="2" id="KW-1133">Transmembrane helix</keyword>
<dbReference type="Pfam" id="PF03907">
    <property type="entry name" value="Spo7"/>
    <property type="match status" value="2"/>
</dbReference>
<dbReference type="Proteomes" id="UP000095009">
    <property type="component" value="Unassembled WGS sequence"/>
</dbReference>
<dbReference type="PANTHER" id="PTHR28249:SF1">
    <property type="entry name" value="SPORULATION-SPECIFIC PROTEIN SPO7"/>
    <property type="match status" value="1"/>
</dbReference>
<feature type="compositionally biased region" description="Polar residues" evidence="1">
    <location>
        <begin position="343"/>
        <end position="352"/>
    </location>
</feature>